<dbReference type="AlphaFoldDB" id="A0A450VBE5"/>
<proteinExistence type="predicted"/>
<dbReference type="EMBL" id="CAADFI010000259">
    <property type="protein sequence ID" value="VFK02087.1"/>
    <property type="molecule type" value="Genomic_DNA"/>
</dbReference>
<name>A0A450VBE5_9GAMM</name>
<protein>
    <submittedName>
        <fullName evidence="3">Uncharacterized protein</fullName>
    </submittedName>
</protein>
<evidence type="ECO:0000313" key="3">
    <source>
        <dbReference type="EMBL" id="VFK02109.1"/>
    </source>
</evidence>
<gene>
    <name evidence="3" type="ORF">BECKH772A_GA0070896_102542</name>
    <name evidence="2" type="ORF">BECKH772B_GA0070898_102595</name>
    <name evidence="4" type="ORF">BECKH772C_GA0070978_102522</name>
</gene>
<sequence>MTTDQPYDWPIAAAARRIHGKESDELYDGTWDLGIESKNRCLDFRNRSVNFSNRPVDSGIRGVENRIRNVDFIIRGVDDYFRSVNVESPWDDFRNPRVNSENRRIDFPLRNDRFDSGGDGKITVRGLPNSQDRTLWKRKFPGPEGGGARGIDAASPSSAGMASARAASSTPSASWPIA</sequence>
<accession>A0A450VBE5</accession>
<evidence type="ECO:0000313" key="2">
    <source>
        <dbReference type="EMBL" id="VFK02087.1"/>
    </source>
</evidence>
<reference evidence="3" key="1">
    <citation type="submission" date="2019-02" db="EMBL/GenBank/DDBJ databases">
        <authorList>
            <person name="Gruber-Vodicka R. H."/>
            <person name="Seah K. B. B."/>
        </authorList>
    </citation>
    <scope>NUCLEOTIDE SEQUENCE</scope>
    <source>
        <strain evidence="4">BECK_SA2B12</strain>
        <strain evidence="3">BECK_SA2B15</strain>
        <strain evidence="2">BECK_SA2B20</strain>
    </source>
</reference>
<evidence type="ECO:0000256" key="1">
    <source>
        <dbReference type="SAM" id="MobiDB-lite"/>
    </source>
</evidence>
<evidence type="ECO:0000313" key="4">
    <source>
        <dbReference type="EMBL" id="VFK05252.1"/>
    </source>
</evidence>
<dbReference type="EMBL" id="CAADFG010000254">
    <property type="protein sequence ID" value="VFK02109.1"/>
    <property type="molecule type" value="Genomic_DNA"/>
</dbReference>
<feature type="compositionally biased region" description="Low complexity" evidence="1">
    <location>
        <begin position="153"/>
        <end position="178"/>
    </location>
</feature>
<dbReference type="EMBL" id="CAADFJ010000252">
    <property type="protein sequence ID" value="VFK05252.1"/>
    <property type="molecule type" value="Genomic_DNA"/>
</dbReference>
<organism evidence="3">
    <name type="scientific">Candidatus Kentrum eta</name>
    <dbReference type="NCBI Taxonomy" id="2126337"/>
    <lineage>
        <taxon>Bacteria</taxon>
        <taxon>Pseudomonadati</taxon>
        <taxon>Pseudomonadota</taxon>
        <taxon>Gammaproteobacteria</taxon>
        <taxon>Candidatus Kentrum</taxon>
    </lineage>
</organism>
<feature type="region of interest" description="Disordered" evidence="1">
    <location>
        <begin position="132"/>
        <end position="178"/>
    </location>
</feature>